<feature type="region of interest" description="Disordered" evidence="1">
    <location>
        <begin position="1"/>
        <end position="105"/>
    </location>
</feature>
<evidence type="ECO:0000256" key="1">
    <source>
        <dbReference type="SAM" id="MobiDB-lite"/>
    </source>
</evidence>
<evidence type="ECO:0000313" key="2">
    <source>
        <dbReference type="EMBL" id="GDY56873.1"/>
    </source>
</evidence>
<proteinExistence type="predicted"/>
<name>A0A4D4LFI8_STRVO</name>
<protein>
    <submittedName>
        <fullName evidence="2">Uncharacterized protein</fullName>
    </submittedName>
</protein>
<organism evidence="2 3">
    <name type="scientific">Streptomyces violaceusniger</name>
    <dbReference type="NCBI Taxonomy" id="68280"/>
    <lineage>
        <taxon>Bacteria</taxon>
        <taxon>Bacillati</taxon>
        <taxon>Actinomycetota</taxon>
        <taxon>Actinomycetes</taxon>
        <taxon>Kitasatosporales</taxon>
        <taxon>Streptomycetaceae</taxon>
        <taxon>Streptomyces</taxon>
        <taxon>Streptomyces violaceusniger group</taxon>
    </lineage>
</organism>
<dbReference type="Proteomes" id="UP000301309">
    <property type="component" value="Unassembled WGS sequence"/>
</dbReference>
<keyword evidence="3" id="KW-1185">Reference proteome</keyword>
<feature type="compositionally biased region" description="Basic residues" evidence="1">
    <location>
        <begin position="95"/>
        <end position="105"/>
    </location>
</feature>
<gene>
    <name evidence="2" type="ORF">SVIO_074960</name>
</gene>
<reference evidence="2 3" key="1">
    <citation type="journal article" date="2020" name="Int. J. Syst. Evol. Microbiol.">
        <title>Reclassification of Streptomyces castelarensis and Streptomyces sporoclivatus as later heterotypic synonyms of Streptomyces antimycoticus.</title>
        <authorList>
            <person name="Komaki H."/>
            <person name="Tamura T."/>
        </authorList>
    </citation>
    <scope>NUCLEOTIDE SEQUENCE [LARGE SCALE GENOMIC DNA]</scope>
    <source>
        <strain evidence="2 3">NBRC 13459</strain>
    </source>
</reference>
<feature type="compositionally biased region" description="Polar residues" evidence="1">
    <location>
        <begin position="1"/>
        <end position="17"/>
    </location>
</feature>
<comment type="caution">
    <text evidence="2">The sequence shown here is derived from an EMBL/GenBank/DDBJ whole genome shotgun (WGS) entry which is preliminary data.</text>
</comment>
<sequence length="105" mass="11282">MSQRSGYARRNNLTKTSAPPGLPSRNEGLTDQEAETFPMADTQSSAPMRASADARTWHTANFTVLSNKPAQRAAATVPSAHPARDVAETAGRGQRPPHHSPHNRA</sequence>
<accession>A0A4D4LFI8</accession>
<dbReference type="EMBL" id="BJHW01000001">
    <property type="protein sequence ID" value="GDY56873.1"/>
    <property type="molecule type" value="Genomic_DNA"/>
</dbReference>
<dbReference type="AlphaFoldDB" id="A0A4D4LFI8"/>
<feature type="compositionally biased region" description="Polar residues" evidence="1">
    <location>
        <begin position="58"/>
        <end position="69"/>
    </location>
</feature>
<evidence type="ECO:0000313" key="3">
    <source>
        <dbReference type="Proteomes" id="UP000301309"/>
    </source>
</evidence>